<comment type="similarity">
    <text evidence="2">Belongs to the Mediator complex subunit 15 family.</text>
</comment>
<sequence length="1073" mass="121452">MNQVPVAATHNERTNIIPDGNWRSTLTASEQHAIIFHLVSALRAVSSNVSLEHLVAIVNAFEKHAYEKANSKMEYINICNTKLMHIKGTAIAKHSSLQTQNQQPIVHFFPQVHHQQVVSSQPKTFERSQGSGLISQAAFARSASQSSQQAIDSHSQFQQAATLLNPQMVFHQKQALMRQASTNSHLSTQNLMQSLNCSVNQQSLNVNSASDNLKFPSHSVSQQKALQIQQILNQLRAQNNQQQYSQYMTRQTHAFQSSDKHQPSLNQQSLNQQQIHMLSQADLYQQCSDGSLLNPSNINLQKLMALNQTIQTQNQNKKPQSSQSQAKQLLSGQTLQGFSSQMQGSVQQMVNPQVQKRVTQTTGPSTSHQEFKKYLDPHLNPCNYLIPQRILAQLPELPSNVSTWTQVAELFRSQRLSPEQMTRVHDLFYQHALYLQLHYQQIQQMNNQSANQFQSQSMSQLHSTKPASQIQQQQMRQSLPQMQQASNVIPSEFMQSEWFSEAPNFSSYSHVFVPNINTSLNNQVSQSQFQSIDQLLTTTKNDNAFGAKKRPKTPVKIKKKEDIKSVNDQHYVLQASNLVLSSPVPTQQITQFKQDSTPQDQSDNSIVQKILMCGGKEVNIQMVARLKRIQNEVERNGIKITPLNDLTSIQKQQVCELVTEMNQMYHRIDMLLPLFMALSSNESAVKQLLQMRLLCKNQFDVLPQGIYLCYPSQFIKIKKIILEYFKFVKSSVHAIQKQIENEKPLSDKTPTNLPEINSSISDFQHALVDTVSVQIPSDASSSKLFKTNLKNNTKTDNMEMISRDNFNIDNNFSETNTISGENILSSEKINLDVFDLSKESHESQIKDKVINDSLDYTLLNVASVLEADDVNEIFFMDKSFLNEKESIDILSNELDSEIISSLEVKSPQSFVTNGLPDQSLGKDQNDFVGISGIDDKLSSSLTVSPVSNEKRSFSSSEAVFSSIVSNVLEDEKLLNDINFDQCFDLTFNDKTYGNNILNFDKLQENNLSSVFDINEIKLENTPEGLEWDFRSISNIGPFKIKDFYASNNENIWNEEVKTRDLSTLGLGIVTNVY</sequence>
<dbReference type="InterPro" id="IPR036529">
    <property type="entry name" value="KIX_dom_sf"/>
</dbReference>
<dbReference type="GO" id="GO:0016592">
    <property type="term" value="C:mediator complex"/>
    <property type="evidence" value="ECO:0007669"/>
    <property type="project" value="InterPro"/>
</dbReference>
<proteinExistence type="inferred from homology"/>
<dbReference type="InterPro" id="IPR008626">
    <property type="entry name" value="Mediator_Med15_fun"/>
</dbReference>
<evidence type="ECO:0000256" key="2">
    <source>
        <dbReference type="ARBA" id="ARBA00009807"/>
    </source>
</evidence>
<evidence type="ECO:0000256" key="4">
    <source>
        <dbReference type="ARBA" id="ARBA00023242"/>
    </source>
</evidence>
<feature type="domain" description="Mediator complex subunit 15 KIX" evidence="6">
    <location>
        <begin position="20"/>
        <end position="91"/>
    </location>
</feature>
<name>A0A0W4ZWL3_PNEJ7</name>
<dbReference type="GO" id="GO:0003712">
    <property type="term" value="F:transcription coregulator activity"/>
    <property type="evidence" value="ECO:0007669"/>
    <property type="project" value="InterPro"/>
</dbReference>
<dbReference type="InterPro" id="IPR036546">
    <property type="entry name" value="MED15_KIX"/>
</dbReference>
<dbReference type="STRING" id="1408657.A0A0W4ZWL3"/>
<dbReference type="GO" id="GO:0006357">
    <property type="term" value="P:regulation of transcription by RNA polymerase II"/>
    <property type="evidence" value="ECO:0007669"/>
    <property type="project" value="InterPro"/>
</dbReference>
<evidence type="ECO:0000256" key="1">
    <source>
        <dbReference type="ARBA" id="ARBA00004123"/>
    </source>
</evidence>
<dbReference type="Pfam" id="PF18535">
    <property type="entry name" value="Gal11_ABD1"/>
    <property type="match status" value="1"/>
</dbReference>
<dbReference type="VEuPathDB" id="FungiDB:T551_00235"/>
<evidence type="ECO:0000256" key="3">
    <source>
        <dbReference type="ARBA" id="ARBA00019613"/>
    </source>
</evidence>
<dbReference type="InterPro" id="IPR033789">
    <property type="entry name" value="Gal11_coact"/>
</dbReference>
<evidence type="ECO:0000259" key="7">
    <source>
        <dbReference type="Pfam" id="PF18535"/>
    </source>
</evidence>
<evidence type="ECO:0000313" key="8">
    <source>
        <dbReference type="EMBL" id="KTW32750.1"/>
    </source>
</evidence>
<accession>A0A0W4ZWL3</accession>
<dbReference type="Pfam" id="PF05397">
    <property type="entry name" value="Med15_fungi"/>
    <property type="match status" value="1"/>
</dbReference>
<dbReference type="AlphaFoldDB" id="A0A0W4ZWL3"/>
<evidence type="ECO:0000313" key="9">
    <source>
        <dbReference type="Proteomes" id="UP000053447"/>
    </source>
</evidence>
<feature type="region of interest" description="Disordered" evidence="5">
    <location>
        <begin position="311"/>
        <end position="330"/>
    </location>
</feature>
<protein>
    <recommendedName>
        <fullName evidence="3">Mediator of RNA polymerase II transcription subunit 15</fullName>
    </recommendedName>
</protein>
<feature type="domain" description="Gal11 coactivator" evidence="7">
    <location>
        <begin position="386"/>
        <end position="444"/>
    </location>
</feature>
<comment type="caution">
    <text evidence="8">The sequence shown here is derived from an EMBL/GenBank/DDBJ whole genome shotgun (WGS) entry which is preliminary data.</text>
</comment>
<dbReference type="Pfam" id="PF16987">
    <property type="entry name" value="KIX_2"/>
    <property type="match status" value="1"/>
</dbReference>
<dbReference type="Gene3D" id="1.10.246.20">
    <property type="entry name" value="Coactivator CBP, KIX domain"/>
    <property type="match status" value="1"/>
</dbReference>
<reference evidence="9" key="1">
    <citation type="journal article" date="2016" name="Nat. Commun.">
        <title>Genome analysis of three Pneumocystis species reveals adaptation mechanisms to life exclusively in mammalian hosts.</title>
        <authorList>
            <person name="Ma L."/>
            <person name="Chen Z."/>
            <person name="Huang D.W."/>
            <person name="Kutty G."/>
            <person name="Ishihara M."/>
            <person name="Wang H."/>
            <person name="Abouelleil A."/>
            <person name="Bishop L."/>
            <person name="Davey E."/>
            <person name="Deng R."/>
            <person name="Deng X."/>
            <person name="Fan L."/>
            <person name="Fantoni G."/>
            <person name="Fitzgerald M."/>
            <person name="Gogineni E."/>
            <person name="Goldberg J.M."/>
            <person name="Handley G."/>
            <person name="Hu X."/>
            <person name="Huber C."/>
            <person name="Jiao X."/>
            <person name="Jones K."/>
            <person name="Levin J.Z."/>
            <person name="Liu Y."/>
            <person name="Macdonald P."/>
            <person name="Melnikov A."/>
            <person name="Raley C."/>
            <person name="Sassi M."/>
            <person name="Sherman B.T."/>
            <person name="Song X."/>
            <person name="Sykes S."/>
            <person name="Tran B."/>
            <person name="Walsh L."/>
            <person name="Xia Y."/>
            <person name="Yang J."/>
            <person name="Young S."/>
            <person name="Zeng Q."/>
            <person name="Zheng X."/>
            <person name="Stephens R."/>
            <person name="Nusbaum C."/>
            <person name="Birren B.W."/>
            <person name="Azadi P."/>
            <person name="Lempicki R.A."/>
            <person name="Cuomo C.A."/>
            <person name="Kovacs J.A."/>
        </authorList>
    </citation>
    <scope>NUCLEOTIDE SEQUENCE [LARGE SCALE GENOMIC DNA]</scope>
    <source>
        <strain evidence="9">RU7</strain>
    </source>
</reference>
<comment type="subcellular location">
    <subcellularLocation>
        <location evidence="1">Nucleus</location>
    </subcellularLocation>
</comment>
<evidence type="ECO:0000259" key="6">
    <source>
        <dbReference type="Pfam" id="PF16987"/>
    </source>
</evidence>
<gene>
    <name evidence="8" type="ORF">T551_00235</name>
</gene>
<dbReference type="EMBL" id="LFWA01000001">
    <property type="protein sequence ID" value="KTW32750.1"/>
    <property type="molecule type" value="Genomic_DNA"/>
</dbReference>
<evidence type="ECO:0000256" key="5">
    <source>
        <dbReference type="SAM" id="MobiDB-lite"/>
    </source>
</evidence>
<dbReference type="Proteomes" id="UP000053447">
    <property type="component" value="Unassembled WGS sequence"/>
</dbReference>
<dbReference type="RefSeq" id="XP_018231442.1">
    <property type="nucleotide sequence ID" value="XM_018372502.1"/>
</dbReference>
<dbReference type="OrthoDB" id="1938591at2759"/>
<organism evidence="8 9">
    <name type="scientific">Pneumocystis jirovecii (strain RU7)</name>
    <name type="common">Human pneumocystis pneumonia agent</name>
    <dbReference type="NCBI Taxonomy" id="1408657"/>
    <lineage>
        <taxon>Eukaryota</taxon>
        <taxon>Fungi</taxon>
        <taxon>Dikarya</taxon>
        <taxon>Ascomycota</taxon>
        <taxon>Taphrinomycotina</taxon>
        <taxon>Pneumocystomycetes</taxon>
        <taxon>Pneumocystaceae</taxon>
        <taxon>Pneumocystis</taxon>
    </lineage>
</organism>
<dbReference type="Gene3D" id="1.10.287.2920">
    <property type="match status" value="1"/>
</dbReference>
<keyword evidence="9" id="KW-1185">Reference proteome</keyword>
<dbReference type="GeneID" id="28938757"/>
<keyword evidence="4" id="KW-0539">Nucleus</keyword>